<dbReference type="SUPFAM" id="SSF51735">
    <property type="entry name" value="NAD(P)-binding Rossmann-fold domains"/>
    <property type="match status" value="1"/>
</dbReference>
<gene>
    <name evidence="2" type="ORF">LMG27198_40020</name>
</gene>
<dbReference type="EMBL" id="BSEC01000001">
    <property type="protein sequence ID" value="GLI95010.1"/>
    <property type="molecule type" value="Genomic_DNA"/>
</dbReference>
<dbReference type="RefSeq" id="WP_281805331.1">
    <property type="nucleotide sequence ID" value="NZ_BSEC01000001.1"/>
</dbReference>
<evidence type="ECO:0000256" key="1">
    <source>
        <dbReference type="ARBA" id="ARBA00008903"/>
    </source>
</evidence>
<dbReference type="InterPro" id="IPR003462">
    <property type="entry name" value="ODC_Mu_crystall"/>
</dbReference>
<comment type="similarity">
    <text evidence="1">Belongs to the ornithine cyclodeaminase/mu-crystallin family.</text>
</comment>
<reference evidence="2" key="1">
    <citation type="journal article" date="2023" name="Int. J. Syst. Evol. Microbiol.">
        <title>Methylocystis iwaonis sp. nov., a type II methane-oxidizing bacterium from surface soil of a rice paddy field in Japan, and emended description of the genus Methylocystis (ex Whittenbury et al. 1970) Bowman et al. 1993.</title>
        <authorList>
            <person name="Kaise H."/>
            <person name="Sawadogo J.B."/>
            <person name="Alam M.S."/>
            <person name="Ueno C."/>
            <person name="Dianou D."/>
            <person name="Shinjo R."/>
            <person name="Asakawa S."/>
        </authorList>
    </citation>
    <scope>NUCLEOTIDE SEQUENCE</scope>
    <source>
        <strain evidence="2">LMG27198</strain>
    </source>
</reference>
<dbReference type="InterPro" id="IPR023401">
    <property type="entry name" value="ODC_N"/>
</dbReference>
<evidence type="ECO:0000313" key="3">
    <source>
        <dbReference type="Proteomes" id="UP001144323"/>
    </source>
</evidence>
<dbReference type="AlphaFoldDB" id="A0A9W6GY76"/>
<name>A0A9W6GY76_9HYPH</name>
<evidence type="ECO:0000313" key="2">
    <source>
        <dbReference type="EMBL" id="GLI95010.1"/>
    </source>
</evidence>
<accession>A0A9W6GY76</accession>
<organism evidence="2 3">
    <name type="scientific">Methylocystis echinoides</name>
    <dbReference type="NCBI Taxonomy" id="29468"/>
    <lineage>
        <taxon>Bacteria</taxon>
        <taxon>Pseudomonadati</taxon>
        <taxon>Pseudomonadota</taxon>
        <taxon>Alphaproteobacteria</taxon>
        <taxon>Hyphomicrobiales</taxon>
        <taxon>Methylocystaceae</taxon>
        <taxon>Methylocystis</taxon>
    </lineage>
</organism>
<dbReference type="NCBIfam" id="NF005762">
    <property type="entry name" value="PRK07589.1"/>
    <property type="match status" value="1"/>
</dbReference>
<sequence length="355" mass="37981">MATFLSAGDVARIVHEIGMRRFWLRLVDYLRADFTAWDGFDKSPRFASHSPGGVIELMPANDAAAFAFKYVNGHPGNTRLGLQTVVAFGALADVATGYPVLLADMTLGTAFRTAATSVLAARHLARPESRTMALIGLGAQSEFQASAFQAILGVDRLRVFDVDPAATEKFARNMAGAGLRLTRCANAREAALDADIVTTITADKKRATILTRDMVAPGAHINGVGGDCPGKTELARDLLLDAEIFVEYAPQTRIEGDIQQLPADHPVTELHEVIAGRRKGRAAASSITVFDSVGFAIEDFSVLRLLRDLAIETGVGRDIDLVAAPGNPKDLFSLLRSGAAGETRAARRDELLPVD</sequence>
<dbReference type="Gene3D" id="3.40.50.720">
    <property type="entry name" value="NAD(P)-binding Rossmann-like Domain"/>
    <property type="match status" value="1"/>
</dbReference>
<dbReference type="Gene3D" id="3.30.1780.10">
    <property type="entry name" value="ornithine cyclodeaminase, domain 1"/>
    <property type="match status" value="1"/>
</dbReference>
<proteinExistence type="inferred from homology"/>
<protein>
    <submittedName>
        <fullName evidence="2">Ornithine cyclodeaminase</fullName>
    </submittedName>
</protein>
<keyword evidence="3" id="KW-1185">Reference proteome</keyword>
<comment type="caution">
    <text evidence="2">The sequence shown here is derived from an EMBL/GenBank/DDBJ whole genome shotgun (WGS) entry which is preliminary data.</text>
</comment>
<dbReference type="Proteomes" id="UP001144323">
    <property type="component" value="Unassembled WGS sequence"/>
</dbReference>
<dbReference type="PANTHER" id="PTHR13812">
    <property type="entry name" value="KETIMINE REDUCTASE MU-CRYSTALLIN"/>
    <property type="match status" value="1"/>
</dbReference>
<dbReference type="Pfam" id="PF02423">
    <property type="entry name" value="OCD_Mu_crystall"/>
    <property type="match status" value="1"/>
</dbReference>
<dbReference type="InterPro" id="IPR036291">
    <property type="entry name" value="NAD(P)-bd_dom_sf"/>
</dbReference>
<dbReference type="PANTHER" id="PTHR13812:SF19">
    <property type="entry name" value="KETIMINE REDUCTASE MU-CRYSTALLIN"/>
    <property type="match status" value="1"/>
</dbReference>